<feature type="compositionally biased region" description="Basic and acidic residues" evidence="4">
    <location>
        <begin position="398"/>
        <end position="409"/>
    </location>
</feature>
<accession>A0A4Y7IL49</accession>
<feature type="compositionally biased region" description="Basic residues" evidence="4">
    <location>
        <begin position="609"/>
        <end position="619"/>
    </location>
</feature>
<sequence length="1097" mass="125235">MEERNLRQSLNAVKDLVKVIKPIGLTDRAQRYLRRAAYGELVMMYYDDYDTTVPTTTRQITTNKHGVLKLLNCFDMDCETPCSFRFADDKIIESTPAKLAGIFCMQRIGSRKGQKLLKYYCPSDLTDNVLYSKYFTDIKSTKHQTTVTKTNILEKIKQLMAKRRKSGKRKKVDEKDLVCLIGLYLCCVLFFGDKNANGVNAKYLSIVETYDTVLKVSWPDLIHEHLFEEIHTNLSCLSNVKACVQYLLLLFAEHTPAGLIPKVENHEEDIPRLEKQLGISTVVPSKDDLQSWLKAQTIENSHLKEQLQEKQAMLKAVYAIAREGISEGDLSGTAEFKVHKFSCQIMQAMGIDPYKVTQEEFMQHEDDVHGGTEHGATEHEEEELQLVETEQQGDGSTEQEKEKDDAETSFHEEFPCMSLAAGNTPTILQAQTAAEGHKRPLRTYSSSMKSVTTCKTPPKKKPVAKQKVIKPIGLTDRAQRYLRRAAYGELVMMYYDDYDTTVPTTTRQITTNKHGVLKLLNCFDMDCETPCSFRFADDKIIESTPAKLAGIFCMQRIGSRKGQKLLKYYCPSDLTDNVLYSKYFTDIKSTKHQTTVTKTNILEKIKQLMAKRRKSGKRKKVDEKDLTPPKKKPVAKQKPTPTNNVDEEQKKDVEETPVTDEAQKKAADGGVVDGAGDDVAAKVNEDTPGTFDDSSASTQFEDSMVITATTPQTQPDNAQTYSLVQLGANPDDMTNVEVSEMIDEIENVFSLGLEKTPKPAGELLKEAANTIRERQPSLIQQRVLRNRKIPTQDLKQYQRNSKRIKKKANEEEMAAVPEVEEDRMAEVAEEDDGTMRNDVKGSEVIERLEGEKKNKVLEYFNTHPKTDIAWIECDEDGNQMFDISGELMLQLTKKESYLESEFIDFYISRLKTKMNSNSKYDKAIFLSPKAYISYLKDYEEFKKFWIPKLAKEYVKYKNDAVRLFAPMCNNNTHYTLLEYDLRSSNPWSYMNSSNVKELKGEHLLQAKKYAFAITTELRLRCPFALGMNENAKNLNAPPQGTIPDCLPCVCNYMKIRMKNKPLDKKLTSTRMLWWTDKLNRMRGSMLYKILSDPSRDV</sequence>
<dbReference type="PROSITE" id="PS50600">
    <property type="entry name" value="ULP_PROTEASE"/>
    <property type="match status" value="1"/>
</dbReference>
<comment type="similarity">
    <text evidence="1">Belongs to the peptidase C48 family.</text>
</comment>
<feature type="compositionally biased region" description="Basic and acidic residues" evidence="4">
    <location>
        <begin position="366"/>
        <end position="378"/>
    </location>
</feature>
<gene>
    <name evidence="6" type="ORF">C5167_041143</name>
</gene>
<keyword evidence="2" id="KW-0645">Protease</keyword>
<evidence type="ECO:0000313" key="6">
    <source>
        <dbReference type="EMBL" id="RZC48178.1"/>
    </source>
</evidence>
<keyword evidence="3" id="KW-0378">Hydrolase</keyword>
<name>A0A4Y7IL49_PAPSO</name>
<dbReference type="Gene3D" id="3.40.395.10">
    <property type="entry name" value="Adenoviral Proteinase, Chain A"/>
    <property type="match status" value="1"/>
</dbReference>
<organism evidence="6 7">
    <name type="scientific">Papaver somniferum</name>
    <name type="common">Opium poppy</name>
    <dbReference type="NCBI Taxonomy" id="3469"/>
    <lineage>
        <taxon>Eukaryota</taxon>
        <taxon>Viridiplantae</taxon>
        <taxon>Streptophyta</taxon>
        <taxon>Embryophyta</taxon>
        <taxon>Tracheophyta</taxon>
        <taxon>Spermatophyta</taxon>
        <taxon>Magnoliopsida</taxon>
        <taxon>Ranunculales</taxon>
        <taxon>Papaveraceae</taxon>
        <taxon>Papaveroideae</taxon>
        <taxon>Papaver</taxon>
    </lineage>
</organism>
<protein>
    <recommendedName>
        <fullName evidence="5">Ubiquitin-like protease family profile domain-containing protein</fullName>
    </recommendedName>
</protein>
<evidence type="ECO:0000259" key="5">
    <source>
        <dbReference type="PROSITE" id="PS50600"/>
    </source>
</evidence>
<feature type="domain" description="Ubiquitin-like protease family profile" evidence="5">
    <location>
        <begin position="881"/>
        <end position="1056"/>
    </location>
</feature>
<dbReference type="InterPro" id="IPR038765">
    <property type="entry name" value="Papain-like_cys_pep_sf"/>
</dbReference>
<keyword evidence="7" id="KW-1185">Reference proteome</keyword>
<proteinExistence type="inferred from homology"/>
<dbReference type="InterPro" id="IPR003653">
    <property type="entry name" value="Peptidase_C48_C"/>
</dbReference>
<evidence type="ECO:0000256" key="2">
    <source>
        <dbReference type="ARBA" id="ARBA00022670"/>
    </source>
</evidence>
<reference evidence="6 7" key="1">
    <citation type="journal article" date="2018" name="Science">
        <title>The opium poppy genome and morphinan production.</title>
        <authorList>
            <person name="Guo L."/>
            <person name="Winzer T."/>
            <person name="Yang X."/>
            <person name="Li Y."/>
            <person name="Ning Z."/>
            <person name="He Z."/>
            <person name="Teodor R."/>
            <person name="Lu Y."/>
            <person name="Bowser T.A."/>
            <person name="Graham I.A."/>
            <person name="Ye K."/>
        </authorList>
    </citation>
    <scope>NUCLEOTIDE SEQUENCE [LARGE SCALE GENOMIC DNA]</scope>
    <source>
        <strain evidence="7">cv. HN1</strain>
        <tissue evidence="6">Leaves</tissue>
    </source>
</reference>
<evidence type="ECO:0000256" key="1">
    <source>
        <dbReference type="ARBA" id="ARBA00005234"/>
    </source>
</evidence>
<dbReference type="GO" id="GO:0008234">
    <property type="term" value="F:cysteine-type peptidase activity"/>
    <property type="evidence" value="ECO:0007669"/>
    <property type="project" value="InterPro"/>
</dbReference>
<dbReference type="Proteomes" id="UP000316621">
    <property type="component" value="Chromosome 1"/>
</dbReference>
<dbReference type="EMBL" id="CM010715">
    <property type="protein sequence ID" value="RZC48178.1"/>
    <property type="molecule type" value="Genomic_DNA"/>
</dbReference>
<dbReference type="Gramene" id="RZC48178">
    <property type="protein sequence ID" value="RZC48178"/>
    <property type="gene ID" value="C5167_041143"/>
</dbReference>
<feature type="region of interest" description="Disordered" evidence="4">
    <location>
        <begin position="366"/>
        <end position="409"/>
    </location>
</feature>
<feature type="region of interest" description="Disordered" evidence="4">
    <location>
        <begin position="609"/>
        <end position="698"/>
    </location>
</feature>
<evidence type="ECO:0000313" key="7">
    <source>
        <dbReference type="Proteomes" id="UP000316621"/>
    </source>
</evidence>
<dbReference type="SUPFAM" id="SSF54001">
    <property type="entry name" value="Cysteine proteinases"/>
    <property type="match status" value="1"/>
</dbReference>
<evidence type="ECO:0000256" key="3">
    <source>
        <dbReference type="ARBA" id="ARBA00022801"/>
    </source>
</evidence>
<evidence type="ECO:0000256" key="4">
    <source>
        <dbReference type="SAM" id="MobiDB-lite"/>
    </source>
</evidence>
<dbReference type="GO" id="GO:0006508">
    <property type="term" value="P:proteolysis"/>
    <property type="evidence" value="ECO:0007669"/>
    <property type="project" value="UniProtKB-KW"/>
</dbReference>
<dbReference type="AlphaFoldDB" id="A0A4Y7IL49"/>